<protein>
    <recommendedName>
        <fullName evidence="1">DUF38 domain-containing protein</fullName>
    </recommendedName>
</protein>
<feature type="domain" description="DUF38" evidence="1">
    <location>
        <begin position="54"/>
        <end position="157"/>
    </location>
</feature>
<dbReference type="CTD" id="9816469"/>
<dbReference type="EMBL" id="WUAV01000005">
    <property type="protein sequence ID" value="KAF1755311.1"/>
    <property type="molecule type" value="Genomic_DNA"/>
</dbReference>
<dbReference type="GO" id="GO:0045087">
    <property type="term" value="P:innate immune response"/>
    <property type="evidence" value="ECO:0007669"/>
    <property type="project" value="TreeGrafter"/>
</dbReference>
<dbReference type="InterPro" id="IPR040161">
    <property type="entry name" value="FB224"/>
</dbReference>
<reference evidence="2 3" key="1">
    <citation type="submission" date="2019-12" db="EMBL/GenBank/DDBJ databases">
        <title>Chromosome-level assembly of the Caenorhabditis remanei genome.</title>
        <authorList>
            <person name="Teterina A.A."/>
            <person name="Willis J.H."/>
            <person name="Phillips P.C."/>
        </authorList>
    </citation>
    <scope>NUCLEOTIDE SEQUENCE [LARGE SCALE GENOMIC DNA]</scope>
    <source>
        <strain evidence="2 3">PX506</strain>
        <tissue evidence="2">Whole organism</tissue>
    </source>
</reference>
<dbReference type="PANTHER" id="PTHR23015:SF4">
    <property type="entry name" value="DUF38 DOMAIN-CONTAINING PROTEIN-RELATED"/>
    <property type="match status" value="1"/>
</dbReference>
<comment type="caution">
    <text evidence="2">The sequence shown here is derived from an EMBL/GenBank/DDBJ whole genome shotgun (WGS) entry which is preliminary data.</text>
</comment>
<evidence type="ECO:0000259" key="1">
    <source>
        <dbReference type="Pfam" id="PF01827"/>
    </source>
</evidence>
<dbReference type="GeneID" id="9816469"/>
<dbReference type="PANTHER" id="PTHR23015">
    <property type="entry name" value="UNCHARACTERIZED C.ELEGANS PROTEIN"/>
    <property type="match status" value="1"/>
</dbReference>
<dbReference type="KEGG" id="crq:GCK72_021880"/>
<dbReference type="Proteomes" id="UP000483820">
    <property type="component" value="Chromosome V"/>
</dbReference>
<evidence type="ECO:0000313" key="2">
    <source>
        <dbReference type="EMBL" id="KAF1755311.1"/>
    </source>
</evidence>
<dbReference type="AlphaFoldDB" id="A0A6A5GL43"/>
<accession>A0A6A5GL43</accession>
<dbReference type="RefSeq" id="XP_003105303.2">
    <property type="nucleotide sequence ID" value="XM_003105255.2"/>
</dbReference>
<sequence>MGTDDTVDKIMRIFKNRHSVVDEIVLDSNRRYLKGIEKLMTKLMKAIEMRRALNYKCLWKVKQLKWIGPLQCPLFFQFLGQLDPKYLNTLFIIGDISVDFEVVKNTAQWKALKECRITSPLKLHLDNFHHFAKMEIQVHRLEVQMFLEFIQKFMDKPLLTLSYFMIGSFTSMAFEWRLPILEHFFKNAFIELKGDVHHITQRPVQRFQLPRDPEKVLVVNFTENSIIGMVAGKNSMFRNIRNRICSIFRGRRRRRQGTAAAPPIVIVSKPAENAEVEEAEEEKIEGEGLLEMSQTGEIEPVAPLFDGHIIIYPPLYSESPKYCIEFHERETVKTRKKIREFELNEAIDKIFEKVQNRNSLIGKLQIGRRYHKEGLKETDLFMDMMMERFKMEKKKEKTYHWNVEMLHCNFSLDNINLHEFLKFFNPEILGILSVLPPYGSKPKIFQLHQTDAIINMKCMKHLKHFHIRHELTLGYNELHKLHGMNKLEVHVRRLDPLEFANYIKSYSSKRFNHMPPSLFFYINSTLGMDVTFERTVLQQYRQDGEIDTITDKYDRRAYRIRTVNIEDLWIMFHDTMVYGTWVTKKTYEPELLLTLVYRRFNSLAQVWDVKSEILNPK</sequence>
<evidence type="ECO:0000313" key="3">
    <source>
        <dbReference type="Proteomes" id="UP000483820"/>
    </source>
</evidence>
<name>A0A6A5GL43_CAERE</name>
<dbReference type="InterPro" id="IPR002900">
    <property type="entry name" value="DUF38/FTH_CAE_spp"/>
</dbReference>
<organism evidence="2 3">
    <name type="scientific">Caenorhabditis remanei</name>
    <name type="common">Caenorhabditis vulgaris</name>
    <dbReference type="NCBI Taxonomy" id="31234"/>
    <lineage>
        <taxon>Eukaryota</taxon>
        <taxon>Metazoa</taxon>
        <taxon>Ecdysozoa</taxon>
        <taxon>Nematoda</taxon>
        <taxon>Chromadorea</taxon>
        <taxon>Rhabditida</taxon>
        <taxon>Rhabditina</taxon>
        <taxon>Rhabditomorpha</taxon>
        <taxon>Rhabditoidea</taxon>
        <taxon>Rhabditidae</taxon>
        <taxon>Peloderinae</taxon>
        <taxon>Caenorhabditis</taxon>
    </lineage>
</organism>
<gene>
    <name evidence="2" type="ORF">GCK72_021880</name>
</gene>
<proteinExistence type="predicted"/>
<dbReference type="Pfam" id="PF01827">
    <property type="entry name" value="FTH"/>
    <property type="match status" value="1"/>
</dbReference>